<dbReference type="PANTHER" id="PTHR43415">
    <property type="entry name" value="SPERMIDINE N(1)-ACETYLTRANSFERASE"/>
    <property type="match status" value="1"/>
</dbReference>
<protein>
    <submittedName>
        <fullName evidence="1">Spermidine N(1)-acetyltransferase</fullName>
        <ecNumber evidence="1">2.3.1.57</ecNumber>
    </submittedName>
</protein>
<evidence type="ECO:0000313" key="2">
    <source>
        <dbReference type="Proteomes" id="UP000254879"/>
    </source>
</evidence>
<accession>A0A378MDW8</accession>
<dbReference type="PROSITE" id="PS51186">
    <property type="entry name" value="GNAT"/>
    <property type="match status" value="1"/>
</dbReference>
<dbReference type="InterPro" id="IPR016181">
    <property type="entry name" value="Acyl_CoA_acyltransferase"/>
</dbReference>
<evidence type="ECO:0000313" key="1">
    <source>
        <dbReference type="EMBL" id="STY43743.1"/>
    </source>
</evidence>
<dbReference type="AlphaFoldDB" id="A0A378MDW8"/>
<dbReference type="InterPro" id="IPR000182">
    <property type="entry name" value="GNAT_dom"/>
</dbReference>
<dbReference type="Pfam" id="PF13302">
    <property type="entry name" value="Acetyltransf_3"/>
    <property type="match status" value="1"/>
</dbReference>
<dbReference type="NCBIfam" id="NF011709">
    <property type="entry name" value="PRK15130.1"/>
    <property type="match status" value="1"/>
</dbReference>
<gene>
    <name evidence="1" type="primary">speG_1</name>
    <name evidence="1" type="ORF">NCTC10815_01045</name>
</gene>
<dbReference type="EMBL" id="UGPG01000001">
    <property type="protein sequence ID" value="STY43743.1"/>
    <property type="molecule type" value="Genomic_DNA"/>
</dbReference>
<keyword evidence="1" id="KW-0012">Acyltransferase</keyword>
<name>A0A378MDW8_LISGR</name>
<dbReference type="Proteomes" id="UP000254879">
    <property type="component" value="Unassembled WGS sequence"/>
</dbReference>
<dbReference type="PANTHER" id="PTHR43415:SF6">
    <property type="entry name" value="SPERMIDINE N(1)-ACETYLTRANSFERASE"/>
    <property type="match status" value="1"/>
</dbReference>
<proteinExistence type="predicted"/>
<reference evidence="1 2" key="1">
    <citation type="submission" date="2018-06" db="EMBL/GenBank/DDBJ databases">
        <authorList>
            <consortium name="Pathogen Informatics"/>
            <person name="Doyle S."/>
        </authorList>
    </citation>
    <scope>NUCLEOTIDE SEQUENCE [LARGE SCALE GENOMIC DNA]</scope>
    <source>
        <strain evidence="2">NCTC 10815</strain>
    </source>
</reference>
<dbReference type="GO" id="GO:0004145">
    <property type="term" value="F:diamine N-acetyltransferase activity"/>
    <property type="evidence" value="ECO:0007669"/>
    <property type="project" value="UniProtKB-EC"/>
</dbReference>
<organism evidence="1 2">
    <name type="scientific">Listeria grayi</name>
    <name type="common">Listeria murrayi</name>
    <dbReference type="NCBI Taxonomy" id="1641"/>
    <lineage>
        <taxon>Bacteria</taxon>
        <taxon>Bacillati</taxon>
        <taxon>Bacillota</taxon>
        <taxon>Bacilli</taxon>
        <taxon>Bacillales</taxon>
        <taxon>Listeriaceae</taxon>
        <taxon>Listeria</taxon>
    </lineage>
</organism>
<dbReference type="Gene3D" id="3.40.630.30">
    <property type="match status" value="1"/>
</dbReference>
<dbReference type="EC" id="2.3.1.57" evidence="1"/>
<dbReference type="OrthoDB" id="9795206at2"/>
<dbReference type="SUPFAM" id="SSF55729">
    <property type="entry name" value="Acyl-CoA N-acyltransferases (Nat)"/>
    <property type="match status" value="1"/>
</dbReference>
<keyword evidence="1" id="KW-0808">Transferase</keyword>
<dbReference type="RefSeq" id="WP_003755002.1">
    <property type="nucleotide sequence ID" value="NZ_CABKNG010000001.1"/>
</dbReference>
<sequence>METTIKLKPLEHKDLSFIHSLNNNYSIMSYWFEEPYESFAELESLYNKHIHDDTERRFIITNEEQYVGLIELVELDYIHRKAELQIIISPNYQGNGFSKQAIYKALQYAFQILNLHKVYLIVSNFNEKAIHIYEKMGFTKEGVLREEFYVNGAYQDATRMSIFKREFHKWYTN</sequence>